<name>A0A699WK32_TANCI</name>
<reference evidence="1" key="1">
    <citation type="journal article" date="2019" name="Sci. Rep.">
        <title>Draft genome of Tanacetum cinerariifolium, the natural source of mosquito coil.</title>
        <authorList>
            <person name="Yamashiro T."/>
            <person name="Shiraishi A."/>
            <person name="Satake H."/>
            <person name="Nakayama K."/>
        </authorList>
    </citation>
    <scope>NUCLEOTIDE SEQUENCE</scope>
</reference>
<dbReference type="AlphaFoldDB" id="A0A699WK32"/>
<evidence type="ECO:0000313" key="1">
    <source>
        <dbReference type="EMBL" id="GFD47169.1"/>
    </source>
</evidence>
<sequence length="111" mass="12753">DKVRSQENHDYSKASPFRWNVNGRSQPVFCLTAEFEARKGIIVRYLRENCDQSLQSKRRIAGFLQGVRKDSVVRDVQCVFVRGIPKDDCRLFGQLVHGCIEAKMIIGHLES</sequence>
<dbReference type="EMBL" id="BKCJ011692766">
    <property type="protein sequence ID" value="GFD47169.1"/>
    <property type="molecule type" value="Genomic_DNA"/>
</dbReference>
<feature type="non-terminal residue" evidence="1">
    <location>
        <position position="1"/>
    </location>
</feature>
<proteinExistence type="predicted"/>
<protein>
    <submittedName>
        <fullName evidence="1">Uncharacterized protein</fullName>
    </submittedName>
</protein>
<accession>A0A699WK32</accession>
<gene>
    <name evidence="1" type="ORF">Tci_919138</name>
</gene>
<organism evidence="1">
    <name type="scientific">Tanacetum cinerariifolium</name>
    <name type="common">Dalmatian daisy</name>
    <name type="synonym">Chrysanthemum cinerariifolium</name>
    <dbReference type="NCBI Taxonomy" id="118510"/>
    <lineage>
        <taxon>Eukaryota</taxon>
        <taxon>Viridiplantae</taxon>
        <taxon>Streptophyta</taxon>
        <taxon>Embryophyta</taxon>
        <taxon>Tracheophyta</taxon>
        <taxon>Spermatophyta</taxon>
        <taxon>Magnoliopsida</taxon>
        <taxon>eudicotyledons</taxon>
        <taxon>Gunneridae</taxon>
        <taxon>Pentapetalae</taxon>
        <taxon>asterids</taxon>
        <taxon>campanulids</taxon>
        <taxon>Asterales</taxon>
        <taxon>Asteraceae</taxon>
        <taxon>Asteroideae</taxon>
        <taxon>Anthemideae</taxon>
        <taxon>Anthemidinae</taxon>
        <taxon>Tanacetum</taxon>
    </lineage>
</organism>
<comment type="caution">
    <text evidence="1">The sequence shown here is derived from an EMBL/GenBank/DDBJ whole genome shotgun (WGS) entry which is preliminary data.</text>
</comment>